<gene>
    <name evidence="1" type="ORF">OWV82_019586</name>
</gene>
<organism evidence="1 2">
    <name type="scientific">Melia azedarach</name>
    <name type="common">Chinaberry tree</name>
    <dbReference type="NCBI Taxonomy" id="155640"/>
    <lineage>
        <taxon>Eukaryota</taxon>
        <taxon>Viridiplantae</taxon>
        <taxon>Streptophyta</taxon>
        <taxon>Embryophyta</taxon>
        <taxon>Tracheophyta</taxon>
        <taxon>Spermatophyta</taxon>
        <taxon>Magnoliopsida</taxon>
        <taxon>eudicotyledons</taxon>
        <taxon>Gunneridae</taxon>
        <taxon>Pentapetalae</taxon>
        <taxon>rosids</taxon>
        <taxon>malvids</taxon>
        <taxon>Sapindales</taxon>
        <taxon>Meliaceae</taxon>
        <taxon>Melia</taxon>
    </lineage>
</organism>
<evidence type="ECO:0000313" key="1">
    <source>
        <dbReference type="EMBL" id="KAJ4705853.1"/>
    </source>
</evidence>
<protein>
    <submittedName>
        <fullName evidence="1">Cyclic nucleotide-gated ion channel 1</fullName>
    </submittedName>
</protein>
<accession>A0ACC1X456</accession>
<dbReference type="EMBL" id="CM051404">
    <property type="protein sequence ID" value="KAJ4705853.1"/>
    <property type="molecule type" value="Genomic_DNA"/>
</dbReference>
<sequence>MMSQYFNLEEGGGNSISESFQRGPPPAADIKRISSRREFKKSFYSIVIKLFRVLKKIITCIVQLYYPKGPIGYSVFLVWYMFSMFLDPLYLYIPVINDDKKCFKLDMPLAILAIFYRSTYDFLYVSNFILNMQKDHSHQNFKKKLPIFIVDLFIVLPLPQVTIGFYYS</sequence>
<proteinExistence type="predicted"/>
<dbReference type="Proteomes" id="UP001164539">
    <property type="component" value="Chromosome 11"/>
</dbReference>
<keyword evidence="2" id="KW-1185">Reference proteome</keyword>
<reference evidence="1 2" key="1">
    <citation type="journal article" date="2023" name="Science">
        <title>Complex scaffold remodeling in plant triterpene biosynthesis.</title>
        <authorList>
            <person name="De La Pena R."/>
            <person name="Hodgson H."/>
            <person name="Liu J.C."/>
            <person name="Stephenson M.J."/>
            <person name="Martin A.C."/>
            <person name="Owen C."/>
            <person name="Harkess A."/>
            <person name="Leebens-Mack J."/>
            <person name="Jimenez L.E."/>
            <person name="Osbourn A."/>
            <person name="Sattely E.S."/>
        </authorList>
    </citation>
    <scope>NUCLEOTIDE SEQUENCE [LARGE SCALE GENOMIC DNA]</scope>
    <source>
        <strain evidence="2">cv. JPN11</strain>
        <tissue evidence="1">Leaf</tissue>
    </source>
</reference>
<evidence type="ECO:0000313" key="2">
    <source>
        <dbReference type="Proteomes" id="UP001164539"/>
    </source>
</evidence>
<comment type="caution">
    <text evidence="1">The sequence shown here is derived from an EMBL/GenBank/DDBJ whole genome shotgun (WGS) entry which is preliminary data.</text>
</comment>
<name>A0ACC1X456_MELAZ</name>